<dbReference type="PANTHER" id="PTHR43046:SF16">
    <property type="entry name" value="ADP-RIBOSE PYROPHOSPHATASE YJHB-RELATED"/>
    <property type="match status" value="1"/>
</dbReference>
<comment type="caution">
    <text evidence="6">The sequence shown here is derived from an EMBL/GenBank/DDBJ whole genome shotgun (WGS) entry which is preliminary data.</text>
</comment>
<keyword evidence="3 4" id="KW-0378">Hydrolase</keyword>
<reference evidence="6 7" key="1">
    <citation type="submission" date="2020-08" db="EMBL/GenBank/DDBJ databases">
        <title>Sequencing the genomes of 1000 actinobacteria strains.</title>
        <authorList>
            <person name="Klenk H.-P."/>
        </authorList>
    </citation>
    <scope>NUCLEOTIDE SEQUENCE [LARGE SCALE GENOMIC DNA]</scope>
    <source>
        <strain evidence="6 7">DSM 105369</strain>
    </source>
</reference>
<dbReference type="EC" id="3.6.1.55" evidence="6"/>
<keyword evidence="7" id="KW-1185">Reference proteome</keyword>
<comment type="similarity">
    <text evidence="2 4">Belongs to the Nudix hydrolase family.</text>
</comment>
<accession>A0A839NHT5</accession>
<dbReference type="PRINTS" id="PR00502">
    <property type="entry name" value="NUDIXFAMILY"/>
</dbReference>
<evidence type="ECO:0000256" key="1">
    <source>
        <dbReference type="ARBA" id="ARBA00001946"/>
    </source>
</evidence>
<dbReference type="InterPro" id="IPR015797">
    <property type="entry name" value="NUDIX_hydrolase-like_dom_sf"/>
</dbReference>
<evidence type="ECO:0000259" key="5">
    <source>
        <dbReference type="PROSITE" id="PS51462"/>
    </source>
</evidence>
<dbReference type="Pfam" id="PF00293">
    <property type="entry name" value="NUDIX"/>
    <property type="match status" value="1"/>
</dbReference>
<sequence>MHFTEYDTRLAAYAVIVRDEQILLAWYNGKGHGKAGWTLPGGGVEFDESMEAAVVREVFEETGYHVTVGRPVATDYFAAATDGPLERPFKSQRVLFEAEITGGEFGTTEVDGSTDFARWMPLAETDGMGYRSRIVDVALRLIAR</sequence>
<dbReference type="PANTHER" id="PTHR43046">
    <property type="entry name" value="GDP-MANNOSE MANNOSYL HYDROLASE"/>
    <property type="match status" value="1"/>
</dbReference>
<evidence type="ECO:0000313" key="6">
    <source>
        <dbReference type="EMBL" id="MBB2894231.1"/>
    </source>
</evidence>
<name>A0A839NHT5_9MICO</name>
<gene>
    <name evidence="6" type="ORF">FHU39_004273</name>
</gene>
<evidence type="ECO:0000313" key="7">
    <source>
        <dbReference type="Proteomes" id="UP000559182"/>
    </source>
</evidence>
<comment type="cofactor">
    <cofactor evidence="1">
        <name>Mg(2+)</name>
        <dbReference type="ChEBI" id="CHEBI:18420"/>
    </cofactor>
</comment>
<evidence type="ECO:0000256" key="2">
    <source>
        <dbReference type="ARBA" id="ARBA00005582"/>
    </source>
</evidence>
<dbReference type="InterPro" id="IPR020476">
    <property type="entry name" value="Nudix_hydrolase"/>
</dbReference>
<dbReference type="EMBL" id="JACHVQ010000005">
    <property type="protein sequence ID" value="MBB2894231.1"/>
    <property type="molecule type" value="Genomic_DNA"/>
</dbReference>
<dbReference type="Proteomes" id="UP000559182">
    <property type="component" value="Unassembled WGS sequence"/>
</dbReference>
<protein>
    <submittedName>
        <fullName evidence="6">8-oxo-dGTP diphosphatase</fullName>
        <ecNumber evidence="6">3.6.1.55</ecNumber>
    </submittedName>
</protein>
<dbReference type="Gene3D" id="3.90.79.10">
    <property type="entry name" value="Nucleoside Triphosphate Pyrophosphohydrolase"/>
    <property type="match status" value="1"/>
</dbReference>
<dbReference type="InterPro" id="IPR000086">
    <property type="entry name" value="NUDIX_hydrolase_dom"/>
</dbReference>
<proteinExistence type="inferred from homology"/>
<dbReference type="AlphaFoldDB" id="A0A839NHT5"/>
<dbReference type="PROSITE" id="PS00893">
    <property type="entry name" value="NUDIX_BOX"/>
    <property type="match status" value="1"/>
</dbReference>
<evidence type="ECO:0000256" key="4">
    <source>
        <dbReference type="RuleBase" id="RU003476"/>
    </source>
</evidence>
<organism evidence="6 7">
    <name type="scientific">Flexivirga oryzae</name>
    <dbReference type="NCBI Taxonomy" id="1794944"/>
    <lineage>
        <taxon>Bacteria</taxon>
        <taxon>Bacillati</taxon>
        <taxon>Actinomycetota</taxon>
        <taxon>Actinomycetes</taxon>
        <taxon>Micrococcales</taxon>
        <taxon>Dermacoccaceae</taxon>
        <taxon>Flexivirga</taxon>
    </lineage>
</organism>
<evidence type="ECO:0000256" key="3">
    <source>
        <dbReference type="ARBA" id="ARBA00022801"/>
    </source>
</evidence>
<dbReference type="InterPro" id="IPR020084">
    <property type="entry name" value="NUDIX_hydrolase_CS"/>
</dbReference>
<dbReference type="SUPFAM" id="SSF55811">
    <property type="entry name" value="Nudix"/>
    <property type="match status" value="1"/>
</dbReference>
<dbReference type="PROSITE" id="PS51462">
    <property type="entry name" value="NUDIX"/>
    <property type="match status" value="1"/>
</dbReference>
<dbReference type="GO" id="GO:0035539">
    <property type="term" value="F:8-oxo-7,8-dihydrodeoxyguanosine triphosphate pyrophosphatase activity"/>
    <property type="evidence" value="ECO:0007669"/>
    <property type="project" value="UniProtKB-EC"/>
</dbReference>
<dbReference type="RefSeq" id="WP_183322705.1">
    <property type="nucleotide sequence ID" value="NZ_JACHVQ010000005.1"/>
</dbReference>
<feature type="domain" description="Nudix hydrolase" evidence="5">
    <location>
        <begin position="7"/>
        <end position="143"/>
    </location>
</feature>